<feature type="compositionally biased region" description="Polar residues" evidence="1">
    <location>
        <begin position="21"/>
        <end position="37"/>
    </location>
</feature>
<name>A0AAV4NEJ1_CAEEX</name>
<dbReference type="EMBL" id="BPLR01003268">
    <property type="protein sequence ID" value="GIX82774.1"/>
    <property type="molecule type" value="Genomic_DNA"/>
</dbReference>
<gene>
    <name evidence="2" type="ORF">CEXT_157331</name>
</gene>
<organism evidence="2 3">
    <name type="scientific">Caerostris extrusa</name>
    <name type="common">Bark spider</name>
    <name type="synonym">Caerostris bankana</name>
    <dbReference type="NCBI Taxonomy" id="172846"/>
    <lineage>
        <taxon>Eukaryota</taxon>
        <taxon>Metazoa</taxon>
        <taxon>Ecdysozoa</taxon>
        <taxon>Arthropoda</taxon>
        <taxon>Chelicerata</taxon>
        <taxon>Arachnida</taxon>
        <taxon>Araneae</taxon>
        <taxon>Araneomorphae</taxon>
        <taxon>Entelegynae</taxon>
        <taxon>Araneoidea</taxon>
        <taxon>Araneidae</taxon>
        <taxon>Caerostris</taxon>
    </lineage>
</organism>
<proteinExistence type="predicted"/>
<keyword evidence="3" id="KW-1185">Reference proteome</keyword>
<evidence type="ECO:0000256" key="1">
    <source>
        <dbReference type="SAM" id="MobiDB-lite"/>
    </source>
</evidence>
<protein>
    <submittedName>
        <fullName evidence="2">Uncharacterized protein</fullName>
    </submittedName>
</protein>
<feature type="region of interest" description="Disordered" evidence="1">
    <location>
        <begin position="1"/>
        <end position="44"/>
    </location>
</feature>
<comment type="caution">
    <text evidence="2">The sequence shown here is derived from an EMBL/GenBank/DDBJ whole genome shotgun (WGS) entry which is preliminary data.</text>
</comment>
<evidence type="ECO:0000313" key="2">
    <source>
        <dbReference type="EMBL" id="GIX82774.1"/>
    </source>
</evidence>
<sequence length="93" mass="10324">MEAFSSPNVPSTRREDDTARSPPSQTRDWRTTSLSTTPFPPMTCLQKIRQRPTLTTTWAVVESAWSIVGSEKVVGQLLRSLADGRLEVFDGVS</sequence>
<reference evidence="2 3" key="1">
    <citation type="submission" date="2021-06" db="EMBL/GenBank/DDBJ databases">
        <title>Caerostris extrusa draft genome.</title>
        <authorList>
            <person name="Kono N."/>
            <person name="Arakawa K."/>
        </authorList>
    </citation>
    <scope>NUCLEOTIDE SEQUENCE [LARGE SCALE GENOMIC DNA]</scope>
</reference>
<accession>A0AAV4NEJ1</accession>
<feature type="compositionally biased region" description="Polar residues" evidence="1">
    <location>
        <begin position="1"/>
        <end position="11"/>
    </location>
</feature>
<dbReference type="AlphaFoldDB" id="A0AAV4NEJ1"/>
<evidence type="ECO:0000313" key="3">
    <source>
        <dbReference type="Proteomes" id="UP001054945"/>
    </source>
</evidence>
<dbReference type="Proteomes" id="UP001054945">
    <property type="component" value="Unassembled WGS sequence"/>
</dbReference>